<sequence length="217" mass="23358">MTLERFVESLVVSLVLGSAVGCGTGLMDGGAAGEPHYVVQGEVKSLAPAPEQGTTRAALAWDNWAREGDITTYQSVELTRLNPSADYQLRVVENPPDEALNNFRPGLIGFAYLIVYQDVDGNGVPNGEEADNWDSVRGMARNHVVVFVPELTSGLKASLREWGRIVNVEDLKPGFNLARGVCVGTDSSFDDLEIVPNEPVPVADPNDTGVTSCLNYH</sequence>
<evidence type="ECO:0008006" key="3">
    <source>
        <dbReference type="Google" id="ProtNLM"/>
    </source>
</evidence>
<gene>
    <name evidence="1" type="ORF">JY651_49290</name>
</gene>
<evidence type="ECO:0000313" key="2">
    <source>
        <dbReference type="Proteomes" id="UP000662747"/>
    </source>
</evidence>
<protein>
    <recommendedName>
        <fullName evidence="3">Lipoprotein</fullName>
    </recommendedName>
</protein>
<evidence type="ECO:0000313" key="1">
    <source>
        <dbReference type="EMBL" id="QSQ23004.1"/>
    </source>
</evidence>
<organism evidence="1 2">
    <name type="scientific">Pyxidicoccus parkwayensis</name>
    <dbReference type="NCBI Taxonomy" id="2813578"/>
    <lineage>
        <taxon>Bacteria</taxon>
        <taxon>Pseudomonadati</taxon>
        <taxon>Myxococcota</taxon>
        <taxon>Myxococcia</taxon>
        <taxon>Myxococcales</taxon>
        <taxon>Cystobacterineae</taxon>
        <taxon>Myxococcaceae</taxon>
        <taxon>Pyxidicoccus</taxon>
    </lineage>
</organism>
<reference evidence="1 2" key="1">
    <citation type="submission" date="2021-02" db="EMBL/GenBank/DDBJ databases">
        <title>De Novo genome assembly of isolated myxobacteria.</title>
        <authorList>
            <person name="Stevens D.C."/>
        </authorList>
    </citation>
    <scope>NUCLEOTIDE SEQUENCE [LARGE SCALE GENOMIC DNA]</scope>
    <source>
        <strain evidence="2">SCPEA02</strain>
    </source>
</reference>
<proteinExistence type="predicted"/>
<name>A0ABX7NX97_9BACT</name>
<keyword evidence="2" id="KW-1185">Reference proteome</keyword>
<accession>A0ABX7NX97</accession>
<dbReference type="Proteomes" id="UP000662747">
    <property type="component" value="Chromosome"/>
</dbReference>
<dbReference type="EMBL" id="CP071090">
    <property type="protein sequence ID" value="QSQ23004.1"/>
    <property type="molecule type" value="Genomic_DNA"/>
</dbReference>
<dbReference type="PROSITE" id="PS51257">
    <property type="entry name" value="PROKAR_LIPOPROTEIN"/>
    <property type="match status" value="1"/>
</dbReference>
<dbReference type="RefSeq" id="WP_206724580.1">
    <property type="nucleotide sequence ID" value="NZ_CP071090.1"/>
</dbReference>